<name>A0A0B8MYB0_TALPI</name>
<evidence type="ECO:0000256" key="5">
    <source>
        <dbReference type="RuleBase" id="RU000675"/>
    </source>
</evidence>
<evidence type="ECO:0000259" key="8">
    <source>
        <dbReference type="Pfam" id="PF01301"/>
    </source>
</evidence>
<dbReference type="Pfam" id="PF21317">
    <property type="entry name" value="BetaGal_ABD_1"/>
    <property type="match status" value="1"/>
</dbReference>
<dbReference type="PANTHER" id="PTHR23421">
    <property type="entry name" value="BETA-GALACTOSIDASE RELATED"/>
    <property type="match status" value="1"/>
</dbReference>
<evidence type="ECO:0000313" key="12">
    <source>
        <dbReference type="Proteomes" id="UP000053095"/>
    </source>
</evidence>
<feature type="active site" description="Nucleophile" evidence="4">
    <location>
        <position position="265"/>
    </location>
</feature>
<organism evidence="11 12">
    <name type="scientific">Talaromyces pinophilus</name>
    <name type="common">Penicillium pinophilum</name>
    <dbReference type="NCBI Taxonomy" id="128442"/>
    <lineage>
        <taxon>Eukaryota</taxon>
        <taxon>Fungi</taxon>
        <taxon>Dikarya</taxon>
        <taxon>Ascomycota</taxon>
        <taxon>Pezizomycotina</taxon>
        <taxon>Eurotiomycetes</taxon>
        <taxon>Eurotiomycetidae</taxon>
        <taxon>Eurotiales</taxon>
        <taxon>Trichocomaceae</taxon>
        <taxon>Talaromyces</taxon>
        <taxon>Talaromyces sect. Talaromyces</taxon>
    </lineage>
</organism>
<comment type="similarity">
    <text evidence="1 6">Belongs to the glycosyl hydrolase 35 family.</text>
</comment>
<dbReference type="Proteomes" id="UP000053095">
    <property type="component" value="Unassembled WGS sequence"/>
</dbReference>
<dbReference type="SUPFAM" id="SSF49785">
    <property type="entry name" value="Galactose-binding domain-like"/>
    <property type="match status" value="1"/>
</dbReference>
<dbReference type="InterPro" id="IPR031330">
    <property type="entry name" value="Gly_Hdrlase_35_cat"/>
</dbReference>
<dbReference type="PROSITE" id="PS01182">
    <property type="entry name" value="GLYCOSYL_HYDROL_F35"/>
    <property type="match status" value="1"/>
</dbReference>
<evidence type="ECO:0000259" key="10">
    <source>
        <dbReference type="Pfam" id="PF21467"/>
    </source>
</evidence>
<feature type="signal peptide" evidence="7">
    <location>
        <begin position="1"/>
        <end position="19"/>
    </location>
</feature>
<feature type="domain" description="Beta-galactosidase galactose-binding" evidence="10">
    <location>
        <begin position="550"/>
        <end position="612"/>
    </location>
</feature>
<dbReference type="EMBL" id="DF933839">
    <property type="protein sequence ID" value="GAM42050.1"/>
    <property type="molecule type" value="Genomic_DNA"/>
</dbReference>
<dbReference type="AlphaFoldDB" id="A0A0B8MYB0"/>
<dbReference type="InterPro" id="IPR019801">
    <property type="entry name" value="Glyco_hydro_35_CS"/>
</dbReference>
<dbReference type="PRINTS" id="PR00742">
    <property type="entry name" value="GLHYDRLASE35"/>
</dbReference>
<dbReference type="EC" id="3.2.1.23" evidence="5"/>
<evidence type="ECO:0000256" key="7">
    <source>
        <dbReference type="SAM" id="SignalP"/>
    </source>
</evidence>
<dbReference type="SUPFAM" id="SSF51445">
    <property type="entry name" value="(Trans)glycosidases"/>
    <property type="match status" value="1"/>
</dbReference>
<protein>
    <recommendedName>
        <fullName evidence="5">Beta-galactosidase</fullName>
        <ecNumber evidence="5">3.2.1.23</ecNumber>
    </recommendedName>
</protein>
<dbReference type="InterPro" id="IPR001944">
    <property type="entry name" value="Glycoside_Hdrlase_35"/>
</dbReference>
<dbReference type="InterPro" id="IPR048913">
    <property type="entry name" value="BetaGal_gal-bd"/>
</dbReference>
<sequence>MVQSHRIVSLAILPTLCLGIPWASNVGNSAFGYSNTSFYLHGRPYQMIGGQIDPQRVPREYWRDRLEHAKAMGLNTIFSYTFWNELEPSPGVWDWNGIRGMNDIAAWYQAVQDAGLQAVLRPGGYICGERDWGGMPAWLSQIQNLTVRSNNPQFLEHSDYYFGNLSQQISKYQVSQGGPILLAQVENEYGQYGSDHAYTAALSALIAKHFNLLQYTNDGGSQTQFPNGPVHGVLAEIDGDPYQGFATRKNNISDPTEMGPNLDGEYYFNQKELAKWLTTWGSNSLYPTVSGIGYNNSAIVAGASWILNQASSFSLYMFHGGTNFAFSNGGLNFGQLEAVTPSYDYGAPLDESGRPRELYWELRSAIANYTGKTPNIVQTLPMSNISDVPLRPVAALLEESSDTIKSDSPINMEQLGQSYGYILYRYQAPYGANISGQLHPGDGPRDRVLVYVNGNKQGVIDATYYPPQNVTIQIVGGDVLELLVENQGRVDYSSPLLDQRKGIIGDVYIGSNLVSPWTIQSYPVPTPPQSLIGKGTNHLPIITVSANSTPVWYKGNFKLDGGVAGTAAADTFLSISGGIKGVLYVNGYNLGKYWTVGPAQSQYVPGAWLREDNEIIVLELEPQVDKELVASGSSERVWYNNPDPDCVSCKSANPNP</sequence>
<evidence type="ECO:0000313" key="11">
    <source>
        <dbReference type="EMBL" id="GAM42050.1"/>
    </source>
</evidence>
<keyword evidence="2 5" id="KW-0378">Hydrolase</keyword>
<dbReference type="Pfam" id="PF01301">
    <property type="entry name" value="Glyco_hydro_35"/>
    <property type="match status" value="1"/>
</dbReference>
<dbReference type="InterPro" id="IPR048912">
    <property type="entry name" value="BetaGal1-like_ABD1"/>
</dbReference>
<evidence type="ECO:0000259" key="9">
    <source>
        <dbReference type="Pfam" id="PF21317"/>
    </source>
</evidence>
<dbReference type="GO" id="GO:0004565">
    <property type="term" value="F:beta-galactosidase activity"/>
    <property type="evidence" value="ECO:0007669"/>
    <property type="project" value="UniProtKB-EC"/>
</dbReference>
<dbReference type="Gene3D" id="2.60.120.260">
    <property type="entry name" value="Galactose-binding domain-like"/>
    <property type="match status" value="2"/>
</dbReference>
<keyword evidence="3 5" id="KW-0326">Glycosidase</keyword>
<comment type="catalytic activity">
    <reaction evidence="5">
        <text>Hydrolysis of terminal non-reducing beta-D-galactose residues in beta-D-galactosides.</text>
        <dbReference type="EC" id="3.2.1.23"/>
    </reaction>
</comment>
<dbReference type="Pfam" id="PF21467">
    <property type="entry name" value="BetaGal_gal-bd"/>
    <property type="match status" value="1"/>
</dbReference>
<feature type="chain" id="PRO_5002138532" description="Beta-galactosidase" evidence="7">
    <location>
        <begin position="20"/>
        <end position="656"/>
    </location>
</feature>
<reference evidence="12" key="1">
    <citation type="journal article" date="2015" name="Genome Announc.">
        <title>Draft genome sequence of Talaromyces cellulolyticus strain Y-94, a source of lignocellulosic biomass-degrading enzymes.</title>
        <authorList>
            <person name="Fujii T."/>
            <person name="Koike H."/>
            <person name="Sawayama S."/>
            <person name="Yano S."/>
            <person name="Inoue H."/>
        </authorList>
    </citation>
    <scope>NUCLEOTIDE SEQUENCE [LARGE SCALE GENOMIC DNA]</scope>
    <source>
        <strain evidence="12">Y-94</strain>
    </source>
</reference>
<accession>A0A0B8MYB0</accession>
<dbReference type="InterPro" id="IPR017853">
    <property type="entry name" value="GH"/>
</dbReference>
<evidence type="ECO:0000256" key="2">
    <source>
        <dbReference type="ARBA" id="ARBA00022801"/>
    </source>
</evidence>
<keyword evidence="12" id="KW-1185">Reference proteome</keyword>
<dbReference type="InterPro" id="IPR026283">
    <property type="entry name" value="B-gal_1-like"/>
</dbReference>
<dbReference type="InterPro" id="IPR008979">
    <property type="entry name" value="Galactose-bd-like_sf"/>
</dbReference>
<dbReference type="GO" id="GO:0005975">
    <property type="term" value="P:carbohydrate metabolic process"/>
    <property type="evidence" value="ECO:0007669"/>
    <property type="project" value="InterPro"/>
</dbReference>
<keyword evidence="7" id="KW-0732">Signal</keyword>
<evidence type="ECO:0000256" key="6">
    <source>
        <dbReference type="RuleBase" id="RU003679"/>
    </source>
</evidence>
<feature type="domain" description="Glycoside hydrolase 35 catalytic" evidence="8">
    <location>
        <begin position="37"/>
        <end position="368"/>
    </location>
</feature>
<evidence type="ECO:0000256" key="1">
    <source>
        <dbReference type="ARBA" id="ARBA00009809"/>
    </source>
</evidence>
<feature type="active site" description="Proton donor" evidence="4">
    <location>
        <position position="188"/>
    </location>
</feature>
<evidence type="ECO:0000256" key="3">
    <source>
        <dbReference type="ARBA" id="ARBA00023295"/>
    </source>
</evidence>
<feature type="domain" description="Beta-galactosidase 1-like first all-beta" evidence="9">
    <location>
        <begin position="409"/>
        <end position="521"/>
    </location>
</feature>
<evidence type="ECO:0000256" key="4">
    <source>
        <dbReference type="PIRSR" id="PIRSR006336-1"/>
    </source>
</evidence>
<proteinExistence type="inferred from homology"/>
<dbReference type="PIRSF" id="PIRSF006336">
    <property type="entry name" value="B-gal"/>
    <property type="match status" value="1"/>
</dbReference>
<dbReference type="Gene3D" id="3.20.20.80">
    <property type="entry name" value="Glycosidases"/>
    <property type="match status" value="1"/>
</dbReference>
<gene>
    <name evidence="11" type="ORF">TCE0_043f15677</name>
</gene>